<dbReference type="RefSeq" id="WP_068512531.1">
    <property type="nucleotide sequence ID" value="NZ_AP014945.1"/>
</dbReference>
<dbReference type="Proteomes" id="UP000068196">
    <property type="component" value="Chromosome"/>
</dbReference>
<evidence type="ECO:0000259" key="2">
    <source>
        <dbReference type="Pfam" id="PF00582"/>
    </source>
</evidence>
<dbReference type="Pfam" id="PF00582">
    <property type="entry name" value="Usp"/>
    <property type="match status" value="2"/>
</dbReference>
<evidence type="ECO:0000313" key="4">
    <source>
        <dbReference type="Proteomes" id="UP000068196"/>
    </source>
</evidence>
<dbReference type="KEGG" id="cthi:THC_0368"/>
<dbReference type="PRINTS" id="PR01438">
    <property type="entry name" value="UNVRSLSTRESS"/>
</dbReference>
<dbReference type="EMBL" id="AP014945">
    <property type="protein sequence ID" value="BAU22766.1"/>
    <property type="molecule type" value="Genomic_DNA"/>
</dbReference>
<protein>
    <submittedName>
        <fullName evidence="3">UspA domain-containing protein</fullName>
    </submittedName>
</protein>
<dbReference type="SUPFAM" id="SSF52402">
    <property type="entry name" value="Adenine nucleotide alpha hydrolases-like"/>
    <property type="match status" value="2"/>
</dbReference>
<evidence type="ECO:0000313" key="3">
    <source>
        <dbReference type="EMBL" id="BAU22766.1"/>
    </source>
</evidence>
<sequence>MYETILVAYDGSEYSRAGLKEACAWIKRHGGTLFLMHVIYFNEEEFLLYPDIREKRFEQGKKLCDEAKAEITKHFGIQAQCILKEGDPSEAILHEAETLKAKLIVTGTYGKKGLLKRLVLGSVSTELALNSPIDVLVVKKPCEECKGDYNSILVPFDDSVASRLALKKAFRFYNEYGSSIHVCYILPRYQELIEFYITPSIKEKIIVEGKKILSSAENMAKEAKIPIELIMDEGSPAEKIVEIAERKKIDLLIIGPYGWKKGLDRKLIGSTTEKILHLINIPVLIAKEE</sequence>
<dbReference type="InterPro" id="IPR014729">
    <property type="entry name" value="Rossmann-like_a/b/a_fold"/>
</dbReference>
<dbReference type="Gene3D" id="3.40.50.620">
    <property type="entry name" value="HUPs"/>
    <property type="match status" value="2"/>
</dbReference>
<name>A0A0U5AW28_9BACT</name>
<dbReference type="InterPro" id="IPR006016">
    <property type="entry name" value="UspA"/>
</dbReference>
<gene>
    <name evidence="3" type="ORF">THC_0368</name>
</gene>
<feature type="domain" description="UspA" evidence="2">
    <location>
        <begin position="1"/>
        <end position="139"/>
    </location>
</feature>
<organism evidence="3 4">
    <name type="scientific">Caldimicrobium thiodismutans</name>
    <dbReference type="NCBI Taxonomy" id="1653476"/>
    <lineage>
        <taxon>Bacteria</taxon>
        <taxon>Pseudomonadati</taxon>
        <taxon>Thermodesulfobacteriota</taxon>
        <taxon>Thermodesulfobacteria</taxon>
        <taxon>Thermodesulfobacteriales</taxon>
        <taxon>Thermodesulfobacteriaceae</taxon>
        <taxon>Caldimicrobium</taxon>
    </lineage>
</organism>
<evidence type="ECO:0000256" key="1">
    <source>
        <dbReference type="ARBA" id="ARBA00008791"/>
    </source>
</evidence>
<keyword evidence="4" id="KW-1185">Reference proteome</keyword>
<proteinExistence type="inferred from homology"/>
<dbReference type="InterPro" id="IPR006015">
    <property type="entry name" value="Universal_stress_UspA"/>
</dbReference>
<feature type="domain" description="UspA" evidence="2">
    <location>
        <begin position="149"/>
        <end position="287"/>
    </location>
</feature>
<dbReference type="PANTHER" id="PTHR46268:SF6">
    <property type="entry name" value="UNIVERSAL STRESS PROTEIN UP12"/>
    <property type="match status" value="1"/>
</dbReference>
<reference evidence="3 4" key="1">
    <citation type="journal article" date="2016" name="Int. J. Syst. Evol. Microbiol.">
        <title>Caldimicrobium thiodismutans sp. nov., a sulfur-disproportionating bacterium isolated from a hot spring, and emended description of the genus Caldimicrobium.</title>
        <authorList>
            <person name="Kojima H."/>
            <person name="Umezawa K."/>
            <person name="Fukui M."/>
        </authorList>
    </citation>
    <scope>NUCLEOTIDE SEQUENCE [LARGE SCALE GENOMIC DNA]</scope>
    <source>
        <strain evidence="3 4">TF1</strain>
    </source>
</reference>
<dbReference type="OrthoDB" id="9816117at2"/>
<comment type="similarity">
    <text evidence="1">Belongs to the universal stress protein A family.</text>
</comment>
<accession>A0A0U5AW28</accession>
<dbReference type="AlphaFoldDB" id="A0A0U5AW28"/>
<dbReference type="CDD" id="cd00293">
    <property type="entry name" value="USP-like"/>
    <property type="match status" value="2"/>
</dbReference>
<reference evidence="4" key="2">
    <citation type="journal article" date="2016" name="Int. J. Syst. Evol. Microbiol.">
        <title>Caldimicrobium thiodismutans sp. nov., a sulfur-disproportionating bacterium isolated from a hot spring.</title>
        <authorList>
            <person name="Kojima H."/>
            <person name="Umezawa K."/>
            <person name="Fukui M."/>
        </authorList>
    </citation>
    <scope>NUCLEOTIDE SEQUENCE [LARGE SCALE GENOMIC DNA]</scope>
    <source>
        <strain evidence="4">TF1</strain>
    </source>
</reference>
<dbReference type="STRING" id="1653476.THC_0368"/>
<dbReference type="PANTHER" id="PTHR46268">
    <property type="entry name" value="STRESS RESPONSE PROTEIN NHAX"/>
    <property type="match status" value="1"/>
</dbReference>